<dbReference type="EMBL" id="BAAAZP010000009">
    <property type="protein sequence ID" value="GAA3646234.1"/>
    <property type="molecule type" value="Genomic_DNA"/>
</dbReference>
<dbReference type="Proteomes" id="UP001500902">
    <property type="component" value="Unassembled WGS sequence"/>
</dbReference>
<evidence type="ECO:0000313" key="5">
    <source>
        <dbReference type="EMBL" id="GAA3646234.1"/>
    </source>
</evidence>
<feature type="domain" description="Transcriptional regulator LacI/GalR-like sensor" evidence="4">
    <location>
        <begin position="2"/>
        <end position="68"/>
    </location>
</feature>
<keyword evidence="1" id="KW-0805">Transcription regulation</keyword>
<organism evidence="5 6">
    <name type="scientific">Nonomuraea antimicrobica</name>
    <dbReference type="NCBI Taxonomy" id="561173"/>
    <lineage>
        <taxon>Bacteria</taxon>
        <taxon>Bacillati</taxon>
        <taxon>Actinomycetota</taxon>
        <taxon>Actinomycetes</taxon>
        <taxon>Streptosporangiales</taxon>
        <taxon>Streptosporangiaceae</taxon>
        <taxon>Nonomuraea</taxon>
    </lineage>
</organism>
<keyword evidence="3" id="KW-0804">Transcription</keyword>
<evidence type="ECO:0000256" key="1">
    <source>
        <dbReference type="ARBA" id="ARBA00023015"/>
    </source>
</evidence>
<dbReference type="Gene3D" id="3.40.50.2300">
    <property type="match status" value="2"/>
</dbReference>
<dbReference type="InterPro" id="IPR046335">
    <property type="entry name" value="LacI/GalR-like_sensor"/>
</dbReference>
<evidence type="ECO:0000256" key="2">
    <source>
        <dbReference type="ARBA" id="ARBA00023125"/>
    </source>
</evidence>
<accession>A0ABP7B1Q1</accession>
<name>A0ABP7B1Q1_9ACTN</name>
<proteinExistence type="predicted"/>
<dbReference type="InterPro" id="IPR028082">
    <property type="entry name" value="Peripla_BP_I"/>
</dbReference>
<evidence type="ECO:0000259" key="4">
    <source>
        <dbReference type="Pfam" id="PF13377"/>
    </source>
</evidence>
<comment type="caution">
    <text evidence="5">The sequence shown here is derived from an EMBL/GenBank/DDBJ whole genome shotgun (WGS) entry which is preliminary data.</text>
</comment>
<evidence type="ECO:0000256" key="3">
    <source>
        <dbReference type="ARBA" id="ARBA00023163"/>
    </source>
</evidence>
<keyword evidence="2" id="KW-0238">DNA-binding</keyword>
<keyword evidence="6" id="KW-1185">Reference proteome</keyword>
<sequence>MDVPGEVSVVGFDDLSLDWFGLATLTTVSVARDALGRRAGEMLELLMADGHDTEPRYLPVELLVRDTSGPVRGRR</sequence>
<reference evidence="6" key="1">
    <citation type="journal article" date="2019" name="Int. J. Syst. Evol. Microbiol.">
        <title>The Global Catalogue of Microorganisms (GCM) 10K type strain sequencing project: providing services to taxonomists for standard genome sequencing and annotation.</title>
        <authorList>
            <consortium name="The Broad Institute Genomics Platform"/>
            <consortium name="The Broad Institute Genome Sequencing Center for Infectious Disease"/>
            <person name="Wu L."/>
            <person name="Ma J."/>
        </authorList>
    </citation>
    <scope>NUCLEOTIDE SEQUENCE [LARGE SCALE GENOMIC DNA]</scope>
    <source>
        <strain evidence="6">JCM 16904</strain>
    </source>
</reference>
<evidence type="ECO:0000313" key="6">
    <source>
        <dbReference type="Proteomes" id="UP001500902"/>
    </source>
</evidence>
<gene>
    <name evidence="5" type="ORF">GCM10022224_006200</name>
</gene>
<protein>
    <recommendedName>
        <fullName evidence="4">Transcriptional regulator LacI/GalR-like sensor domain-containing protein</fullName>
    </recommendedName>
</protein>
<dbReference type="Pfam" id="PF13377">
    <property type="entry name" value="Peripla_BP_3"/>
    <property type="match status" value="1"/>
</dbReference>
<dbReference type="SUPFAM" id="SSF53822">
    <property type="entry name" value="Periplasmic binding protein-like I"/>
    <property type="match status" value="1"/>
</dbReference>